<dbReference type="Gene3D" id="1.10.1040.10">
    <property type="entry name" value="N-(1-d-carboxylethyl)-l-norvaline Dehydrogenase, domain 2"/>
    <property type="match status" value="1"/>
</dbReference>
<evidence type="ECO:0000313" key="15">
    <source>
        <dbReference type="Proteomes" id="UP000633936"/>
    </source>
</evidence>
<evidence type="ECO:0000256" key="11">
    <source>
        <dbReference type="SAM" id="Phobius"/>
    </source>
</evidence>
<dbReference type="Pfam" id="PF00725">
    <property type="entry name" value="3HCDH"/>
    <property type="match status" value="1"/>
</dbReference>
<name>A0ABR7I1W4_9FIRM</name>
<reference evidence="14 15" key="1">
    <citation type="submission" date="2020-08" db="EMBL/GenBank/DDBJ databases">
        <title>Genome public.</title>
        <authorList>
            <person name="Liu C."/>
            <person name="Sun Q."/>
        </authorList>
    </citation>
    <scope>NUCLEOTIDE SEQUENCE [LARGE SCALE GENOMIC DNA]</scope>
    <source>
        <strain evidence="14 15">27-44</strain>
    </source>
</reference>
<dbReference type="EMBL" id="JACOQE010000004">
    <property type="protein sequence ID" value="MBC5740505.1"/>
    <property type="molecule type" value="Genomic_DNA"/>
</dbReference>
<evidence type="ECO:0000256" key="8">
    <source>
        <dbReference type="ARBA" id="ARBA00023027"/>
    </source>
</evidence>
<dbReference type="InterPro" id="IPR006108">
    <property type="entry name" value="3HC_DH_C"/>
</dbReference>
<keyword evidence="7" id="KW-0560">Oxidoreductase</keyword>
<dbReference type="InterPro" id="IPR006176">
    <property type="entry name" value="3-OHacyl-CoA_DH_NAD-bd"/>
</dbReference>
<keyword evidence="5" id="KW-0963">Cytoplasm</keyword>
<dbReference type="PANTHER" id="PTHR48075:SF1">
    <property type="entry name" value="LAMBDA-CRYSTALLIN HOMOLOG"/>
    <property type="match status" value="1"/>
</dbReference>
<dbReference type="SUPFAM" id="SSF51735">
    <property type="entry name" value="NAD(P)-binding Rossmann-fold domains"/>
    <property type="match status" value="1"/>
</dbReference>
<keyword evidence="15" id="KW-1185">Reference proteome</keyword>
<comment type="caution">
    <text evidence="14">The sequence shown here is derived from an EMBL/GenBank/DDBJ whole genome shotgun (WGS) entry which is preliminary data.</text>
</comment>
<keyword evidence="8" id="KW-0520">NAD</keyword>
<gene>
    <name evidence="14" type="ORF">H8Z79_08530</name>
</gene>
<evidence type="ECO:0000259" key="13">
    <source>
        <dbReference type="Pfam" id="PF02737"/>
    </source>
</evidence>
<organism evidence="14 15">
    <name type="scientific">Blautia intestinalis</name>
    <dbReference type="NCBI Taxonomy" id="2763028"/>
    <lineage>
        <taxon>Bacteria</taxon>
        <taxon>Bacillati</taxon>
        <taxon>Bacillota</taxon>
        <taxon>Clostridia</taxon>
        <taxon>Lachnospirales</taxon>
        <taxon>Lachnospiraceae</taxon>
        <taxon>Blautia</taxon>
    </lineage>
</organism>
<evidence type="ECO:0000313" key="14">
    <source>
        <dbReference type="EMBL" id="MBC5740505.1"/>
    </source>
</evidence>
<evidence type="ECO:0000256" key="5">
    <source>
        <dbReference type="ARBA" id="ARBA00022490"/>
    </source>
</evidence>
<dbReference type="InterPro" id="IPR006180">
    <property type="entry name" value="3-OHacyl-CoA_DH_CS"/>
</dbReference>
<dbReference type="InterPro" id="IPR008927">
    <property type="entry name" value="6-PGluconate_DH-like_C_sf"/>
</dbReference>
<proteinExistence type="inferred from homology"/>
<evidence type="ECO:0000256" key="10">
    <source>
        <dbReference type="ARBA" id="ARBA00042709"/>
    </source>
</evidence>
<dbReference type="PIRSF" id="PIRSF000105">
    <property type="entry name" value="HCDH"/>
    <property type="match status" value="1"/>
</dbReference>
<comment type="pathway">
    <text evidence="2">Lipid metabolism; butanoate metabolism.</text>
</comment>
<evidence type="ECO:0000256" key="1">
    <source>
        <dbReference type="ARBA" id="ARBA00004496"/>
    </source>
</evidence>
<feature type="transmembrane region" description="Helical" evidence="11">
    <location>
        <begin position="12"/>
        <end position="34"/>
    </location>
</feature>
<evidence type="ECO:0000256" key="3">
    <source>
        <dbReference type="ARBA" id="ARBA00009463"/>
    </source>
</evidence>
<comment type="subcellular location">
    <subcellularLocation>
        <location evidence="1">Cytoplasm</location>
    </subcellularLocation>
</comment>
<feature type="domain" description="3-hydroxyacyl-CoA dehydrogenase C-terminal" evidence="12">
    <location>
        <begin position="186"/>
        <end position="284"/>
    </location>
</feature>
<dbReference type="Pfam" id="PF02737">
    <property type="entry name" value="3HCDH_N"/>
    <property type="match status" value="1"/>
</dbReference>
<dbReference type="InterPro" id="IPR022694">
    <property type="entry name" value="3-OHacyl-CoA_DH"/>
</dbReference>
<evidence type="ECO:0000256" key="7">
    <source>
        <dbReference type="ARBA" id="ARBA00023002"/>
    </source>
</evidence>
<dbReference type="RefSeq" id="WP_015543341.1">
    <property type="nucleotide sequence ID" value="NZ_JACOQE010000004.1"/>
</dbReference>
<evidence type="ECO:0000256" key="9">
    <source>
        <dbReference type="ARBA" id="ARBA00038962"/>
    </source>
</evidence>
<keyword evidence="6" id="KW-0597">Phosphoprotein</keyword>
<evidence type="ECO:0000256" key="6">
    <source>
        <dbReference type="ARBA" id="ARBA00022553"/>
    </source>
</evidence>
<evidence type="ECO:0000259" key="12">
    <source>
        <dbReference type="Pfam" id="PF00725"/>
    </source>
</evidence>
<dbReference type="Gene3D" id="3.40.50.720">
    <property type="entry name" value="NAD(P)-binding Rossmann-like Domain"/>
    <property type="match status" value="1"/>
</dbReference>
<evidence type="ECO:0000256" key="2">
    <source>
        <dbReference type="ARBA" id="ARBA00005086"/>
    </source>
</evidence>
<accession>A0ABR7I1W4</accession>
<evidence type="ECO:0000256" key="4">
    <source>
        <dbReference type="ARBA" id="ARBA00011738"/>
    </source>
</evidence>
<dbReference type="EC" id="1.1.1.45" evidence="9"/>
<keyword evidence="11" id="KW-0472">Membrane</keyword>
<keyword evidence="11" id="KW-0812">Transmembrane</keyword>
<dbReference type="InterPro" id="IPR013328">
    <property type="entry name" value="6PGD_dom2"/>
</dbReference>
<sequence length="318" mass="36755">MNKNIQVAVVGAGMMGLSMSVLLTCNGIHTLLYVRHNQEKYIKRYQKILDFLREERILTREEQKRCSSYLQVVTSYEELQKVDCVFESASEQLEVKHSIYEALAEHCLHLKAVASSTSAIPSLQLAEGSRIRDKILVAHPFYPPHLVPCVEIVPNKYTSEEAVQYVVDLLKYVRKTPVIIKKDAPGFVANRLQYALLREAIHIVESGIATSEEVDEILMNSFAPRYTSIGIFEHFDNCGLDLARDISEELYPDLADDTEVQKLIMDHCDKKEYGIKTDKGIYDWKKKDVEDFQRRAERPYLQKISWNIPDFYREEEDK</sequence>
<keyword evidence="11" id="KW-1133">Transmembrane helix</keyword>
<dbReference type="SUPFAM" id="SSF48179">
    <property type="entry name" value="6-phosphogluconate dehydrogenase C-terminal domain-like"/>
    <property type="match status" value="1"/>
</dbReference>
<dbReference type="InterPro" id="IPR036291">
    <property type="entry name" value="NAD(P)-bd_dom_sf"/>
</dbReference>
<dbReference type="Proteomes" id="UP000633936">
    <property type="component" value="Unassembled WGS sequence"/>
</dbReference>
<dbReference type="PROSITE" id="PS00067">
    <property type="entry name" value="3HCDH"/>
    <property type="match status" value="1"/>
</dbReference>
<dbReference type="PANTHER" id="PTHR48075">
    <property type="entry name" value="3-HYDROXYACYL-COA DEHYDROGENASE FAMILY PROTEIN"/>
    <property type="match status" value="1"/>
</dbReference>
<feature type="domain" description="3-hydroxyacyl-CoA dehydrogenase NAD binding" evidence="13">
    <location>
        <begin position="6"/>
        <end position="182"/>
    </location>
</feature>
<comment type="similarity">
    <text evidence="3">Belongs to the 3-hydroxyacyl-CoA dehydrogenase family.</text>
</comment>
<comment type="subunit">
    <text evidence="4">Homodimer.</text>
</comment>
<protein>
    <recommendedName>
        <fullName evidence="10">L-gulonate 3-dehydrogenase</fullName>
        <ecNumber evidence="9">1.1.1.45</ecNumber>
    </recommendedName>
    <alternativeName>
        <fullName evidence="10">L-gulonate 3-dehydrogenase</fullName>
    </alternativeName>
</protein>